<feature type="transmembrane region" description="Helical" evidence="9">
    <location>
        <begin position="52"/>
        <end position="75"/>
    </location>
</feature>
<evidence type="ECO:0000313" key="11">
    <source>
        <dbReference type="Proteomes" id="UP000275846"/>
    </source>
</evidence>
<evidence type="ECO:0000256" key="2">
    <source>
        <dbReference type="ARBA" id="ARBA00009436"/>
    </source>
</evidence>
<proteinExistence type="inferred from homology"/>
<evidence type="ECO:0000313" key="12">
    <source>
        <dbReference type="WBParaSite" id="SSLN_0000859601-mRNA-1"/>
    </source>
</evidence>
<dbReference type="InterPro" id="IPR029008">
    <property type="entry name" value="EMC6-like"/>
</dbReference>
<accession>A0A183SVL8</accession>
<keyword evidence="11" id="KW-1185">Reference proteome</keyword>
<evidence type="ECO:0000256" key="3">
    <source>
        <dbReference type="ARBA" id="ARBA00020827"/>
    </source>
</evidence>
<dbReference type="AlphaFoldDB" id="A0A183SVL8"/>
<reference evidence="12" key="1">
    <citation type="submission" date="2016-06" db="UniProtKB">
        <authorList>
            <consortium name="WormBaseParasite"/>
        </authorList>
    </citation>
    <scope>IDENTIFICATION</scope>
</reference>
<keyword evidence="6 9" id="KW-1133">Transmembrane helix</keyword>
<comment type="subcellular location">
    <subcellularLocation>
        <location evidence="1">Endoplasmic reticulum membrane</location>
        <topology evidence="1">Multi-pass membrane protein</topology>
    </subcellularLocation>
</comment>
<keyword evidence="4 9" id="KW-0812">Transmembrane</keyword>
<dbReference type="EMBL" id="UYSU01034561">
    <property type="protein sequence ID" value="VDL94651.1"/>
    <property type="molecule type" value="Genomic_DNA"/>
</dbReference>
<feature type="transmembrane region" description="Helical" evidence="9">
    <location>
        <begin position="6"/>
        <end position="22"/>
    </location>
</feature>
<keyword evidence="7 9" id="KW-0472">Membrane</keyword>
<dbReference type="GO" id="GO:0000045">
    <property type="term" value="P:autophagosome assembly"/>
    <property type="evidence" value="ECO:0007669"/>
    <property type="project" value="TreeGrafter"/>
</dbReference>
<gene>
    <name evidence="10" type="ORF">SSLN_LOCUS8266</name>
</gene>
<evidence type="ECO:0000256" key="5">
    <source>
        <dbReference type="ARBA" id="ARBA00022824"/>
    </source>
</evidence>
<comment type="similarity">
    <text evidence="2">Belongs to the EMC6 family.</text>
</comment>
<feature type="transmembrane region" description="Helical" evidence="9">
    <location>
        <begin position="112"/>
        <end position="136"/>
    </location>
</feature>
<keyword evidence="5" id="KW-0256">Endoplasmic reticulum</keyword>
<dbReference type="Pfam" id="PF07019">
    <property type="entry name" value="EMC6"/>
    <property type="match status" value="1"/>
</dbReference>
<name>A0A183SVL8_SCHSO</name>
<dbReference type="GO" id="GO:0072546">
    <property type="term" value="C:EMC complex"/>
    <property type="evidence" value="ECO:0007669"/>
    <property type="project" value="InterPro"/>
</dbReference>
<evidence type="ECO:0000256" key="1">
    <source>
        <dbReference type="ARBA" id="ARBA00004477"/>
    </source>
</evidence>
<dbReference type="PANTHER" id="PTHR20994:SF0">
    <property type="entry name" value="ER MEMBRANE PROTEIN COMPLEX SUBUNIT 6"/>
    <property type="match status" value="1"/>
</dbReference>
<dbReference type="OrthoDB" id="16510at2759"/>
<evidence type="ECO:0000256" key="9">
    <source>
        <dbReference type="SAM" id="Phobius"/>
    </source>
</evidence>
<evidence type="ECO:0000256" key="6">
    <source>
        <dbReference type="ARBA" id="ARBA00022989"/>
    </source>
</evidence>
<dbReference type="Proteomes" id="UP000275846">
    <property type="component" value="Unassembled WGS sequence"/>
</dbReference>
<evidence type="ECO:0000256" key="8">
    <source>
        <dbReference type="ARBA" id="ARBA00031072"/>
    </source>
</evidence>
<evidence type="ECO:0000256" key="7">
    <source>
        <dbReference type="ARBA" id="ARBA00023136"/>
    </source>
</evidence>
<reference evidence="10 11" key="2">
    <citation type="submission" date="2018-11" db="EMBL/GenBank/DDBJ databases">
        <authorList>
            <consortium name="Pathogen Informatics"/>
        </authorList>
    </citation>
    <scope>NUCLEOTIDE SEQUENCE [LARGE SCALE GENOMIC DNA]</scope>
    <source>
        <strain evidence="10 11">NST_G2</strain>
    </source>
</reference>
<protein>
    <recommendedName>
        <fullName evidence="3">ER membrane protein complex subunit 6</fullName>
    </recommendedName>
    <alternativeName>
        <fullName evidence="8">Transmembrane protein 93</fullName>
    </alternativeName>
</protein>
<dbReference type="PANTHER" id="PTHR20994">
    <property type="entry name" value="ER MEMBRANE PROTEIN COMPLEX SUBUNIT 6"/>
    <property type="match status" value="1"/>
</dbReference>
<dbReference type="InterPro" id="IPR008504">
    <property type="entry name" value="Emc6"/>
</dbReference>
<organism evidence="12">
    <name type="scientific">Schistocephalus solidus</name>
    <name type="common">Tapeworm</name>
    <dbReference type="NCBI Taxonomy" id="70667"/>
    <lineage>
        <taxon>Eukaryota</taxon>
        <taxon>Metazoa</taxon>
        <taxon>Spiralia</taxon>
        <taxon>Lophotrochozoa</taxon>
        <taxon>Platyhelminthes</taxon>
        <taxon>Cestoda</taxon>
        <taxon>Eucestoda</taxon>
        <taxon>Diphyllobothriidea</taxon>
        <taxon>Diphyllobothriidae</taxon>
        <taxon>Schistocephalus</taxon>
    </lineage>
</organism>
<evidence type="ECO:0000256" key="4">
    <source>
        <dbReference type="ARBA" id="ARBA00022692"/>
    </source>
</evidence>
<dbReference type="STRING" id="70667.A0A183SVL8"/>
<evidence type="ECO:0000313" key="10">
    <source>
        <dbReference type="EMBL" id="VDL94651.1"/>
    </source>
</evidence>
<sequence length="139" mass="15327">MPPLTPLPGLVLLFTGLIYILPPTNRLQHYFFIQGTETTPVAYSPTAVQNNLVIVSYCRASLAAIAGATAGILGLTGFLGFLFYIAASASLSVLLLRKAGSNWQKYFMQKSALLYNMIFGELTTYILCWTFLYGMVHVY</sequence>
<dbReference type="WBParaSite" id="SSLN_0000859601-mRNA-1">
    <property type="protein sequence ID" value="SSLN_0000859601-mRNA-1"/>
    <property type="gene ID" value="SSLN_0000859601"/>
</dbReference>
<dbReference type="GO" id="GO:0034975">
    <property type="term" value="P:protein folding in endoplasmic reticulum"/>
    <property type="evidence" value="ECO:0007669"/>
    <property type="project" value="TreeGrafter"/>
</dbReference>